<dbReference type="Proteomes" id="UP001497382">
    <property type="component" value="Unassembled WGS sequence"/>
</dbReference>
<gene>
    <name evidence="1" type="ORF">LARSCL_LOCUS5923</name>
</gene>
<organism evidence="1 2">
    <name type="scientific">Larinioides sclopetarius</name>
    <dbReference type="NCBI Taxonomy" id="280406"/>
    <lineage>
        <taxon>Eukaryota</taxon>
        <taxon>Metazoa</taxon>
        <taxon>Ecdysozoa</taxon>
        <taxon>Arthropoda</taxon>
        <taxon>Chelicerata</taxon>
        <taxon>Arachnida</taxon>
        <taxon>Araneae</taxon>
        <taxon>Araneomorphae</taxon>
        <taxon>Entelegynae</taxon>
        <taxon>Araneoidea</taxon>
        <taxon>Araneidae</taxon>
        <taxon>Larinioides</taxon>
    </lineage>
</organism>
<evidence type="ECO:0000313" key="1">
    <source>
        <dbReference type="EMBL" id="CAL1271637.1"/>
    </source>
</evidence>
<sequence length="80" mass="9271">MVYMKRINLFSVKCVLRRLVDKQILECILLFIPTKSLSNVMSVVKLLICVGILERILPFTQMKRTLNVKFVINCFPAKVV</sequence>
<dbReference type="AlphaFoldDB" id="A0AAV1ZIR8"/>
<evidence type="ECO:0000313" key="2">
    <source>
        <dbReference type="Proteomes" id="UP001497382"/>
    </source>
</evidence>
<dbReference type="EMBL" id="CAXIEN010000055">
    <property type="protein sequence ID" value="CAL1271637.1"/>
    <property type="molecule type" value="Genomic_DNA"/>
</dbReference>
<keyword evidence="2" id="KW-1185">Reference proteome</keyword>
<name>A0AAV1ZIR8_9ARAC</name>
<proteinExistence type="predicted"/>
<comment type="caution">
    <text evidence="1">The sequence shown here is derived from an EMBL/GenBank/DDBJ whole genome shotgun (WGS) entry which is preliminary data.</text>
</comment>
<protein>
    <submittedName>
        <fullName evidence="1">Uncharacterized protein</fullName>
    </submittedName>
</protein>
<accession>A0AAV1ZIR8</accession>
<reference evidence="1 2" key="1">
    <citation type="submission" date="2024-04" db="EMBL/GenBank/DDBJ databases">
        <authorList>
            <person name="Rising A."/>
            <person name="Reimegard J."/>
            <person name="Sonavane S."/>
            <person name="Akerstrom W."/>
            <person name="Nylinder S."/>
            <person name="Hedman E."/>
            <person name="Kallberg Y."/>
        </authorList>
    </citation>
    <scope>NUCLEOTIDE SEQUENCE [LARGE SCALE GENOMIC DNA]</scope>
</reference>